<name>A0ABV9W6Z3_9ACTN</name>
<comment type="caution">
    <text evidence="3">The sequence shown here is derived from an EMBL/GenBank/DDBJ whole genome shotgun (WGS) entry which is preliminary data.</text>
</comment>
<dbReference type="PANTHER" id="PTHR30590">
    <property type="entry name" value="INNER MEMBRANE PROTEIN"/>
    <property type="match status" value="1"/>
</dbReference>
<dbReference type="RefSeq" id="WP_380124399.1">
    <property type="nucleotide sequence ID" value="NZ_JBHSIU010000066.1"/>
</dbReference>
<evidence type="ECO:0000313" key="4">
    <source>
        <dbReference type="Proteomes" id="UP001595912"/>
    </source>
</evidence>
<keyword evidence="1" id="KW-1133">Transmembrane helix</keyword>
<dbReference type="InterPro" id="IPR052529">
    <property type="entry name" value="Bact_Transport_Assoc"/>
</dbReference>
<dbReference type="PANTHER" id="PTHR30590:SF2">
    <property type="entry name" value="INNER MEMBRANE PROTEIN"/>
    <property type="match status" value="1"/>
</dbReference>
<keyword evidence="1" id="KW-0812">Transmembrane</keyword>
<gene>
    <name evidence="3" type="ORF">ACFPIJ_42405</name>
</gene>
<feature type="domain" description="DUF418" evidence="2">
    <location>
        <begin position="3"/>
        <end position="91"/>
    </location>
</feature>
<protein>
    <submittedName>
        <fullName evidence="3">DUF418 domain-containing protein</fullName>
    </submittedName>
</protein>
<evidence type="ECO:0000259" key="2">
    <source>
        <dbReference type="Pfam" id="PF04235"/>
    </source>
</evidence>
<reference evidence="4" key="1">
    <citation type="journal article" date="2019" name="Int. J. Syst. Evol. Microbiol.">
        <title>The Global Catalogue of Microorganisms (GCM) 10K type strain sequencing project: providing services to taxonomists for standard genome sequencing and annotation.</title>
        <authorList>
            <consortium name="The Broad Institute Genomics Platform"/>
            <consortium name="The Broad Institute Genome Sequencing Center for Infectious Disease"/>
            <person name="Wu L."/>
            <person name="Ma J."/>
        </authorList>
    </citation>
    <scope>NUCLEOTIDE SEQUENCE [LARGE SCALE GENOMIC DNA]</scope>
    <source>
        <strain evidence="4">CGMCC 4.7152</strain>
    </source>
</reference>
<organism evidence="3 4">
    <name type="scientific">Dactylosporangium cerinum</name>
    <dbReference type="NCBI Taxonomy" id="1434730"/>
    <lineage>
        <taxon>Bacteria</taxon>
        <taxon>Bacillati</taxon>
        <taxon>Actinomycetota</taxon>
        <taxon>Actinomycetes</taxon>
        <taxon>Micromonosporales</taxon>
        <taxon>Micromonosporaceae</taxon>
        <taxon>Dactylosporangium</taxon>
    </lineage>
</organism>
<dbReference type="Proteomes" id="UP001595912">
    <property type="component" value="Unassembled WGS sequence"/>
</dbReference>
<dbReference type="InterPro" id="IPR007349">
    <property type="entry name" value="DUF418"/>
</dbReference>
<dbReference type="Pfam" id="PF04235">
    <property type="entry name" value="DUF418"/>
    <property type="match status" value="1"/>
</dbReference>
<proteinExistence type="predicted"/>
<dbReference type="EMBL" id="JBHSIU010000066">
    <property type="protein sequence ID" value="MFC5004467.1"/>
    <property type="molecule type" value="Genomic_DNA"/>
</dbReference>
<feature type="transmembrane region" description="Helical" evidence="1">
    <location>
        <begin position="53"/>
        <end position="74"/>
    </location>
</feature>
<keyword evidence="4" id="KW-1185">Reference proteome</keyword>
<evidence type="ECO:0000313" key="3">
    <source>
        <dbReference type="EMBL" id="MFC5004467.1"/>
    </source>
</evidence>
<evidence type="ECO:0000256" key="1">
    <source>
        <dbReference type="SAM" id="Phobius"/>
    </source>
</evidence>
<feature type="transmembrane region" description="Helical" evidence="1">
    <location>
        <begin position="28"/>
        <end position="47"/>
    </location>
</feature>
<sequence length="99" mass="10933">MLRWYHTTGGARIAATLAPAGRMALTNYLSQSLLCVLLFTGAGLGLIGTVPPLGVLAIAFAIFAAQLPVSAWWMRRHRYGPVEWLLRAVTNAEWPAWRR</sequence>
<keyword evidence="1" id="KW-0472">Membrane</keyword>
<accession>A0ABV9W6Z3</accession>